<comment type="caution">
    <text evidence="3">The sequence shown here is derived from an EMBL/GenBank/DDBJ whole genome shotgun (WGS) entry which is preliminary data.</text>
</comment>
<evidence type="ECO:0000313" key="4">
    <source>
        <dbReference type="Proteomes" id="UP001445335"/>
    </source>
</evidence>
<sequence>MAERTPARERELKQKFQWTMVCLTAATGGAYALQGVKERFGFEQRLINCAIAFWVVLCIRYIMTCIWRFGVPPAAPATPAPGLRLPAERAASEDTEEEPPRRRSTRTRRET</sequence>
<evidence type="ECO:0000313" key="3">
    <source>
        <dbReference type="EMBL" id="KAK9837482.1"/>
    </source>
</evidence>
<feature type="transmembrane region" description="Helical" evidence="2">
    <location>
        <begin position="45"/>
        <end position="63"/>
    </location>
</feature>
<keyword evidence="2" id="KW-0812">Transmembrane</keyword>
<dbReference type="EMBL" id="JALJOU010000021">
    <property type="protein sequence ID" value="KAK9837482.1"/>
    <property type="molecule type" value="Genomic_DNA"/>
</dbReference>
<keyword evidence="2" id="KW-0472">Membrane</keyword>
<evidence type="ECO:0000256" key="2">
    <source>
        <dbReference type="SAM" id="Phobius"/>
    </source>
</evidence>
<keyword evidence="2" id="KW-1133">Transmembrane helix</keyword>
<dbReference type="AlphaFoldDB" id="A0AAW1RVX6"/>
<name>A0AAW1RVX6_9CHLO</name>
<reference evidence="3 4" key="1">
    <citation type="journal article" date="2024" name="Nat. Commun.">
        <title>Phylogenomics reveals the evolutionary origins of lichenization in chlorophyte algae.</title>
        <authorList>
            <person name="Puginier C."/>
            <person name="Libourel C."/>
            <person name="Otte J."/>
            <person name="Skaloud P."/>
            <person name="Haon M."/>
            <person name="Grisel S."/>
            <person name="Petersen M."/>
            <person name="Berrin J.G."/>
            <person name="Delaux P.M."/>
            <person name="Dal Grande F."/>
            <person name="Keller J."/>
        </authorList>
    </citation>
    <scope>NUCLEOTIDE SEQUENCE [LARGE SCALE GENOMIC DNA]</scope>
    <source>
        <strain evidence="3 4">SAG 245.80</strain>
    </source>
</reference>
<feature type="compositionally biased region" description="Basic residues" evidence="1">
    <location>
        <begin position="102"/>
        <end position="111"/>
    </location>
</feature>
<evidence type="ECO:0000256" key="1">
    <source>
        <dbReference type="SAM" id="MobiDB-lite"/>
    </source>
</evidence>
<keyword evidence="4" id="KW-1185">Reference proteome</keyword>
<proteinExistence type="predicted"/>
<feature type="region of interest" description="Disordered" evidence="1">
    <location>
        <begin position="78"/>
        <end position="111"/>
    </location>
</feature>
<protein>
    <submittedName>
        <fullName evidence="3">Uncharacterized protein</fullName>
    </submittedName>
</protein>
<accession>A0AAW1RVX6</accession>
<gene>
    <name evidence="3" type="ORF">WJX81_005834</name>
</gene>
<organism evidence="3 4">
    <name type="scientific">Elliptochloris bilobata</name>
    <dbReference type="NCBI Taxonomy" id="381761"/>
    <lineage>
        <taxon>Eukaryota</taxon>
        <taxon>Viridiplantae</taxon>
        <taxon>Chlorophyta</taxon>
        <taxon>core chlorophytes</taxon>
        <taxon>Trebouxiophyceae</taxon>
        <taxon>Trebouxiophyceae incertae sedis</taxon>
        <taxon>Elliptochloris clade</taxon>
        <taxon>Elliptochloris</taxon>
    </lineage>
</organism>
<dbReference type="Proteomes" id="UP001445335">
    <property type="component" value="Unassembled WGS sequence"/>
</dbReference>